<accession>A0ABR3GTG9</accession>
<evidence type="ECO:0000313" key="3">
    <source>
        <dbReference type="Proteomes" id="UP001447188"/>
    </source>
</evidence>
<dbReference type="EMBL" id="JBBBZM010000015">
    <property type="protein sequence ID" value="KAL0639012.1"/>
    <property type="molecule type" value="Genomic_DNA"/>
</dbReference>
<evidence type="ECO:0000313" key="2">
    <source>
        <dbReference type="EMBL" id="KAL0639012.1"/>
    </source>
</evidence>
<sequence>MAAPPNDTNRITVTVNSTEYTVDTIKMPYFASNPSTNPTLPHFATALLCVEDGLHSAFDALKTDITAYPILCQTLQRLAVDVLGPRSLTQITTDCKTFRFYDDESKIASTNLATDSVFRLLYMHHTGGLRPQDRGKVFEAVSYILSHRYFFGHLARGVLRETYRTSMGASGKQLVAIDKWPVYGKDGVPVEPYADEDDSDDDYCYGSDSEGESHFRYY</sequence>
<proteinExistence type="predicted"/>
<protein>
    <submittedName>
        <fullName evidence="2">Uncharacterized protein</fullName>
    </submittedName>
</protein>
<gene>
    <name evidence="2" type="ORF">Q9L58_001893</name>
</gene>
<reference evidence="2 3" key="1">
    <citation type="submission" date="2024-02" db="EMBL/GenBank/DDBJ databases">
        <title>Discinaceae phylogenomics.</title>
        <authorList>
            <person name="Dirks A.C."/>
            <person name="James T.Y."/>
        </authorList>
    </citation>
    <scope>NUCLEOTIDE SEQUENCE [LARGE SCALE GENOMIC DNA]</scope>
    <source>
        <strain evidence="2 3">ACD0624</strain>
    </source>
</reference>
<dbReference type="Proteomes" id="UP001447188">
    <property type="component" value="Unassembled WGS sequence"/>
</dbReference>
<evidence type="ECO:0000256" key="1">
    <source>
        <dbReference type="SAM" id="MobiDB-lite"/>
    </source>
</evidence>
<organism evidence="2 3">
    <name type="scientific">Discina gigas</name>
    <dbReference type="NCBI Taxonomy" id="1032678"/>
    <lineage>
        <taxon>Eukaryota</taxon>
        <taxon>Fungi</taxon>
        <taxon>Dikarya</taxon>
        <taxon>Ascomycota</taxon>
        <taxon>Pezizomycotina</taxon>
        <taxon>Pezizomycetes</taxon>
        <taxon>Pezizales</taxon>
        <taxon>Discinaceae</taxon>
        <taxon>Discina</taxon>
    </lineage>
</organism>
<feature type="compositionally biased region" description="Acidic residues" evidence="1">
    <location>
        <begin position="193"/>
        <end position="203"/>
    </location>
</feature>
<keyword evidence="3" id="KW-1185">Reference proteome</keyword>
<name>A0ABR3GTG9_9PEZI</name>
<feature type="region of interest" description="Disordered" evidence="1">
    <location>
        <begin position="190"/>
        <end position="218"/>
    </location>
</feature>
<comment type="caution">
    <text evidence="2">The sequence shown here is derived from an EMBL/GenBank/DDBJ whole genome shotgun (WGS) entry which is preliminary data.</text>
</comment>